<accession>H3BCW6</accession>
<dbReference type="EMBL" id="AFYH01042742">
    <property type="status" value="NOT_ANNOTATED_CDS"/>
    <property type="molecule type" value="Genomic_DNA"/>
</dbReference>
<feature type="region of interest" description="Disordered" evidence="3">
    <location>
        <begin position="2216"/>
        <end position="2245"/>
    </location>
</feature>
<feature type="region of interest" description="Disordered" evidence="3">
    <location>
        <begin position="2009"/>
        <end position="2093"/>
    </location>
</feature>
<feature type="domain" description="ELYS-like" evidence="4">
    <location>
        <begin position="729"/>
        <end position="952"/>
    </location>
</feature>
<feature type="compositionally biased region" description="Basic residues" evidence="3">
    <location>
        <begin position="2233"/>
        <end position="2245"/>
    </location>
</feature>
<evidence type="ECO:0000313" key="6">
    <source>
        <dbReference type="Ensembl" id="ENSLACP00000019737.1"/>
    </source>
</evidence>
<proteinExistence type="predicted"/>
<dbReference type="InParanoid" id="H3BCW6"/>
<feature type="compositionally biased region" description="Polar residues" evidence="3">
    <location>
        <begin position="1209"/>
        <end position="1226"/>
    </location>
</feature>
<dbReference type="InterPro" id="IPR052620">
    <property type="entry name" value="ELYS/MEL-28_NucAsmblyFactor"/>
</dbReference>
<feature type="compositionally biased region" description="Low complexity" evidence="3">
    <location>
        <begin position="1882"/>
        <end position="1898"/>
    </location>
</feature>
<feature type="compositionally biased region" description="Basic and acidic residues" evidence="3">
    <location>
        <begin position="1921"/>
        <end position="1937"/>
    </location>
</feature>
<dbReference type="EMBL" id="AFYH01042747">
    <property type="status" value="NOT_ANNOTATED_CDS"/>
    <property type="molecule type" value="Genomic_DNA"/>
</dbReference>
<dbReference type="STRING" id="7897.ENSLACP00000019737"/>
<keyword evidence="2" id="KW-0539">Nucleus</keyword>
<feature type="compositionally biased region" description="Polar residues" evidence="3">
    <location>
        <begin position="2067"/>
        <end position="2079"/>
    </location>
</feature>
<dbReference type="InterPro" id="IPR032040">
    <property type="entry name" value="ELYS-bb"/>
</dbReference>
<feature type="compositionally biased region" description="Basic and acidic residues" evidence="3">
    <location>
        <begin position="2033"/>
        <end position="2042"/>
    </location>
</feature>
<protein>
    <submittedName>
        <fullName evidence="6">AT-hook containing transcription factor 1</fullName>
    </submittedName>
</protein>
<feature type="region of interest" description="Disordered" evidence="3">
    <location>
        <begin position="1814"/>
        <end position="1851"/>
    </location>
</feature>
<dbReference type="Proteomes" id="UP000008672">
    <property type="component" value="Unassembled WGS sequence"/>
</dbReference>
<dbReference type="EMBL" id="AFYH01042744">
    <property type="status" value="NOT_ANNOTATED_CDS"/>
    <property type="molecule type" value="Genomic_DNA"/>
</dbReference>
<dbReference type="Ensembl" id="ENSLACT00000019875.1">
    <property type="protein sequence ID" value="ENSLACP00000019737.1"/>
    <property type="gene ID" value="ENSLACG00000017353.1"/>
</dbReference>
<dbReference type="EMBL" id="AFYH01042743">
    <property type="status" value="NOT_ANNOTATED_CDS"/>
    <property type="molecule type" value="Genomic_DNA"/>
</dbReference>
<dbReference type="PANTHER" id="PTHR21583:SF8">
    <property type="entry name" value="PROTEIN ELYS"/>
    <property type="match status" value="1"/>
</dbReference>
<keyword evidence="7" id="KW-1185">Reference proteome</keyword>
<dbReference type="EMBL" id="AFYH01042745">
    <property type="status" value="NOT_ANNOTATED_CDS"/>
    <property type="molecule type" value="Genomic_DNA"/>
</dbReference>
<reference evidence="6" key="2">
    <citation type="submission" date="2025-08" db="UniProtKB">
        <authorList>
            <consortium name="Ensembl"/>
        </authorList>
    </citation>
    <scope>IDENTIFICATION</scope>
</reference>
<dbReference type="GeneTree" id="ENSGT00390000018900"/>
<evidence type="ECO:0000256" key="2">
    <source>
        <dbReference type="ARBA" id="ARBA00023242"/>
    </source>
</evidence>
<gene>
    <name evidence="6" type="primary">AHCTF1</name>
</gene>
<evidence type="ECO:0000259" key="5">
    <source>
        <dbReference type="Pfam" id="PF16687"/>
    </source>
</evidence>
<dbReference type="InterPro" id="IPR025151">
    <property type="entry name" value="ELYS_dom"/>
</dbReference>
<dbReference type="HOGENOM" id="CLU_001145_0_0_1"/>
<feature type="compositionally biased region" description="Polar residues" evidence="3">
    <location>
        <begin position="1318"/>
        <end position="1331"/>
    </location>
</feature>
<dbReference type="GO" id="GO:1903943">
    <property type="term" value="P:regulation of hepatocyte apoptotic process"/>
    <property type="evidence" value="ECO:0007669"/>
    <property type="project" value="Ensembl"/>
</dbReference>
<dbReference type="eggNOG" id="ENOG502QU0D">
    <property type="taxonomic scope" value="Eukaryota"/>
</dbReference>
<dbReference type="GO" id="GO:0072574">
    <property type="term" value="P:hepatocyte proliferation"/>
    <property type="evidence" value="ECO:0007669"/>
    <property type="project" value="Ensembl"/>
</dbReference>
<reference evidence="7" key="1">
    <citation type="submission" date="2011-08" db="EMBL/GenBank/DDBJ databases">
        <title>The draft genome of Latimeria chalumnae.</title>
        <authorList>
            <person name="Di Palma F."/>
            <person name="Alfoldi J."/>
            <person name="Johnson J."/>
            <person name="Berlin A."/>
            <person name="Gnerre S."/>
            <person name="Jaffe D."/>
            <person name="MacCallum I."/>
            <person name="Young S."/>
            <person name="Walker B.J."/>
            <person name="Lander E."/>
            <person name="Lindblad-Toh K."/>
        </authorList>
    </citation>
    <scope>NUCLEOTIDE SEQUENCE [LARGE SCALE GENOMIC DNA]</scope>
    <source>
        <strain evidence="7">Wild caught</strain>
    </source>
</reference>
<organism evidence="6 7">
    <name type="scientific">Latimeria chalumnae</name>
    <name type="common">Coelacanth</name>
    <dbReference type="NCBI Taxonomy" id="7897"/>
    <lineage>
        <taxon>Eukaryota</taxon>
        <taxon>Metazoa</taxon>
        <taxon>Chordata</taxon>
        <taxon>Craniata</taxon>
        <taxon>Vertebrata</taxon>
        <taxon>Euteleostomi</taxon>
        <taxon>Coelacanthiformes</taxon>
        <taxon>Coelacanthidae</taxon>
        <taxon>Latimeria</taxon>
    </lineage>
</organism>
<dbReference type="GO" id="GO:0048565">
    <property type="term" value="P:digestive tract development"/>
    <property type="evidence" value="ECO:0007669"/>
    <property type="project" value="Ensembl"/>
</dbReference>
<dbReference type="EMBL" id="AFYH01042748">
    <property type="status" value="NOT_ANNOTATED_CDS"/>
    <property type="molecule type" value="Genomic_DNA"/>
</dbReference>
<evidence type="ECO:0000256" key="3">
    <source>
        <dbReference type="SAM" id="MobiDB-lite"/>
    </source>
</evidence>
<feature type="compositionally biased region" description="Basic and acidic residues" evidence="3">
    <location>
        <begin position="2217"/>
        <end position="2231"/>
    </location>
</feature>
<sequence length="2245" mass="252073">MRDLVAQVTSSLLQFPDVTIQALGEDEIQLDSVLHGKFTTGRSGLAWLACGHQLEVVNSVTGARLSAYQFNGGGEECPTVQAVKEFCWLKRTGLLVALEEAKGSVLCLYDLGISRVVKAVVLPGRVTAIEPIINHGGASASTQHLNQSLRWFFGVAAVVTDVGHVLLIDLCLDDLSCSQSELDASDLEVLSRASADIPRMREMVTRAGRHLCIQLQSPTGTTATALYYVRRTNHLAVGFSDGYLQLWNMKTLKKEYHSQLERGRVPVYAFIFQEPENDPRNCCYLWAVQSSQDRTNEGDVVSLHLLQLAFGDRKCLASGQILYEGLEYCEERYSQDLTHGVLSLRGQSSNTRLIGCQTIEKFRNHIDGEESMNEVMSPDTSVSLFSWQVNVYGQGPPSTYLGIFDINRWYHAQMPDSLRPGEFLQNCPYFALWSLDTVVTMTSPHYLLDILVHERSLSRGVPPSYPPPEQFFNPSTYNFGRYCFQTSSTVNLIPNLSCNVFQFHTLHFLKKSGPCLSETIPDGYSRCLMAGLLSPRLADVQPSSLSQEEQLEAILSAAVETSSLGIITSYIKQWTSEEQPRSAANLRFVLEWAWNKVVYTKEELDRISTPLFDGSRNFIDSQMLQSLQHCQLLLSNLSTIFNCFLTEAQELTEKGLVDLTNKRMVASLISQYTQVVLWFCRCGLLPEGLDEDLLQLSRPFYNCPIIQSYYTDRRQKLERLTRGKWSSDCLMIDGMAAKIGDRVEKLWSRDEGGTGRYPPPSLHALLDLYLLENVDETLKHAIVIYLLLDLTSSSSSKTESSIESFPTAFAIPLSLLKLIQGFWLLDHNDYENSLDLILHPATSQSMQSWQHSRIIQALMCQGEHKQALRYIQMMKPVMSSNSEVKLYLTVLLYNRCMIEAWNLLRQHMSLLNAEELLKHMYEVCQEMELMEDLLKLPFTITEQECLEKFLQNSSGIQNHEFLLVHHLQRANYVPALQLNQSLKMNLMNDRDPRIRERTIARNSILDQYGKVLPRVQRRLAMERAKPYQHPLTILREVSRPKPLSTVAKPAVSGSVITRATFINDVLSKIGEVWTVSEKKADLSLYSSPKSEEPSPIPLPVLATELPDAFVGTPITKSSRRISRLMDSVVRPIQLSAVESPQLSPVKGVLSWLKRSPQQSSSLRSGFLKCIKKASELSLLQTPPVVKRARALTSNTDFGSSEFTPHSILRSSLRPTPLASPSASPGRSVTPPLRAKDTKISFLEENTTTKWRNEVSLGRKMAKLGSHKFYISFSTTTTTATEKVISFALGKPSEDQPEMVDSQGGAGRLSTEEIEVSKEASNVSARSEQSTLEYHDAPTPEDMEDDIVVIMSKPADNELNRPAIIEEQEKKDEEQPWQSKCEEASQYLEHKGMKVNAIIDGGKKVLYFFNGVLQLQANFSVWQFFNTKQNVTHMECLQVFFHQLASRYAKKNVCSLLPYLDMLSVFSVHDSEDVVSTHSENKSEEGEYTATNKDHDDEVKILEDVCLQEQKGPNGNTHLNLREVKAYEDEPVPVVYEEEPIPRLFTELHSASHVVVRYDFEDVGQQSSTNLVHSGEHAVCEIAEVDGEQDGIPGNFTLILEGDGEEEEVIDLNNPIPVLVVPETENIEVAQEHYAVNEAENQKCTQKSLFVLTNVQEPLRDPQDIAEALPYVSEPIKVSIAENLLEAIKDTRSKEFAAELVEPTVQEDLLVTEHKLISITHKTAKSQAPANVEVVQTLSTRAQGTSARDGDEHRSSFLQMELKEAKENKQEITVLSTPRRGTRHTKSLFFEIPETAHLILEESPDSLKEMQILATPTRGTKTTKESNTETSSPHLAAAEETEMPVAPRRSSRRAMNVTLELPENALPVLEETLTGHKKNRMPTTPRRSSRRACATSGSAQPGADQRVDMPATPTRSSRQAKAIKERLENGPLKEEKPLGPDQQRPMTPRRGARRGRSSVLNIVESTQPVSAEVPPNQPELRLHATPARRTRAAAENSQIENIIPVPEENTINQMELQRPVTPRRSTRRATSSKSETDRHERPVPQDTISLQKGEEVVRSRTTGRRTAKTSTSDDQATKSWLPSVPEVKREESVIPAASEDMSRLKGVEEVLNDKGEPFSIIVTRKPPRNRNLEALLPEHLPFPEKQQYVFSPPITRTAKKSKGKGFVSEKSTISLEPDLSSQFVFSPPATRFRLKLKSEASTSQVIKELDVPITEGAVPKEKKLVDEQETNKTTRSKTTKQRSRKK</sequence>
<reference evidence="6" key="3">
    <citation type="submission" date="2025-09" db="UniProtKB">
        <authorList>
            <consortium name="Ensembl"/>
        </authorList>
    </citation>
    <scope>IDENTIFICATION</scope>
</reference>
<evidence type="ECO:0000259" key="4">
    <source>
        <dbReference type="Pfam" id="PF13934"/>
    </source>
</evidence>
<dbReference type="EMBL" id="AFYH01042746">
    <property type="status" value="NOT_ANNOTATED_CDS"/>
    <property type="molecule type" value="Genomic_DNA"/>
</dbReference>
<feature type="region of interest" description="Disordered" evidence="3">
    <location>
        <begin position="1318"/>
        <end position="1338"/>
    </location>
</feature>
<evidence type="ECO:0000313" key="7">
    <source>
        <dbReference type="Proteomes" id="UP000008672"/>
    </source>
</evidence>
<dbReference type="Pfam" id="PF16687">
    <property type="entry name" value="ELYS-bb"/>
    <property type="match status" value="1"/>
</dbReference>
<comment type="subcellular location">
    <subcellularLocation>
        <location evidence="1">Nucleus</location>
    </subcellularLocation>
</comment>
<dbReference type="FunCoup" id="H3BCW6">
    <property type="interactions" value="3487"/>
</dbReference>
<feature type="region of interest" description="Disordered" evidence="3">
    <location>
        <begin position="1868"/>
        <end position="1955"/>
    </location>
</feature>
<dbReference type="Pfam" id="PF13934">
    <property type="entry name" value="ELYS"/>
    <property type="match status" value="1"/>
</dbReference>
<evidence type="ECO:0000256" key="1">
    <source>
        <dbReference type="ARBA" id="ARBA00004123"/>
    </source>
</evidence>
<name>H3BCW6_LATCH</name>
<dbReference type="Bgee" id="ENSLACG00000017353">
    <property type="expression patterns" value="Expressed in chordate pharynx and 4 other cell types or tissues"/>
</dbReference>
<dbReference type="GO" id="GO:0005634">
    <property type="term" value="C:nucleus"/>
    <property type="evidence" value="ECO:0007669"/>
    <property type="project" value="UniProtKB-SubCell"/>
</dbReference>
<dbReference type="PANTHER" id="PTHR21583">
    <property type="entry name" value="ELYS PROTEIN"/>
    <property type="match status" value="1"/>
</dbReference>
<feature type="domain" description="ELYS beta-propeller" evidence="5">
    <location>
        <begin position="1"/>
        <end position="490"/>
    </location>
</feature>
<feature type="region of interest" description="Disordered" evidence="3">
    <location>
        <begin position="1209"/>
        <end position="1232"/>
    </location>
</feature>
<dbReference type="GO" id="GO:0051292">
    <property type="term" value="P:nuclear pore complex assembly"/>
    <property type="evidence" value="ECO:0007669"/>
    <property type="project" value="Ensembl"/>
</dbReference>